<evidence type="ECO:0000313" key="2">
    <source>
        <dbReference type="EMBL" id="RKN27444.1"/>
    </source>
</evidence>
<protein>
    <submittedName>
        <fullName evidence="1">Uncharacterized protein</fullName>
    </submittedName>
</protein>
<dbReference type="EMBL" id="RBDY01000001">
    <property type="protein sequence ID" value="RKN27444.1"/>
    <property type="molecule type" value="Genomic_DNA"/>
</dbReference>
<sequence length="61" mass="6740">MGEILRHLRMLAGAEAMLMASDDPQAVLSLLDLVKRHGMQVSLKATALLAERERADREGPR</sequence>
<dbReference type="Proteomes" id="UP000275024">
    <property type="component" value="Unassembled WGS sequence"/>
</dbReference>
<organism evidence="1 4">
    <name type="scientific">Streptomyces radicis</name>
    <dbReference type="NCBI Taxonomy" id="1750517"/>
    <lineage>
        <taxon>Bacteria</taxon>
        <taxon>Bacillati</taxon>
        <taxon>Actinomycetota</taxon>
        <taxon>Actinomycetes</taxon>
        <taxon>Kitasatosporales</taxon>
        <taxon>Streptomycetaceae</taxon>
        <taxon>Streptomyces</taxon>
    </lineage>
</organism>
<gene>
    <name evidence="2" type="ORF">D7318_00555</name>
    <name evidence="1" type="ORF">D7319_02340</name>
</gene>
<dbReference type="EMBL" id="RBDX01000001">
    <property type="protein sequence ID" value="RKN12791.1"/>
    <property type="molecule type" value="Genomic_DNA"/>
</dbReference>
<evidence type="ECO:0000313" key="4">
    <source>
        <dbReference type="Proteomes" id="UP000275024"/>
    </source>
</evidence>
<dbReference type="Proteomes" id="UP000268652">
    <property type="component" value="Unassembled WGS sequence"/>
</dbReference>
<reference evidence="3 4" key="1">
    <citation type="submission" date="2018-09" db="EMBL/GenBank/DDBJ databases">
        <title>Streptomyces sp. nov. DS1-2, an endophytic actinomycete isolated from roots of Dendrobium scabrilingue.</title>
        <authorList>
            <person name="Kuncharoen N."/>
            <person name="Kudo T."/>
            <person name="Ohkuma M."/>
            <person name="Yuki M."/>
            <person name="Tanasupawat S."/>
        </authorList>
    </citation>
    <scope>NUCLEOTIDE SEQUENCE [LARGE SCALE GENOMIC DNA]</scope>
    <source>
        <strain evidence="1 4">AZ1-7</strain>
        <strain evidence="2 3">DS1-2</strain>
    </source>
</reference>
<name>A0A3A9WHV6_9ACTN</name>
<evidence type="ECO:0000313" key="1">
    <source>
        <dbReference type="EMBL" id="RKN12791.1"/>
    </source>
</evidence>
<comment type="caution">
    <text evidence="1">The sequence shown here is derived from an EMBL/GenBank/DDBJ whole genome shotgun (WGS) entry which is preliminary data.</text>
</comment>
<keyword evidence="3" id="KW-1185">Reference proteome</keyword>
<proteinExistence type="predicted"/>
<evidence type="ECO:0000313" key="3">
    <source>
        <dbReference type="Proteomes" id="UP000268652"/>
    </source>
</evidence>
<accession>A0A3A9WHV6</accession>
<dbReference type="AlphaFoldDB" id="A0A3A9WHV6"/>